<dbReference type="SUPFAM" id="SSF53067">
    <property type="entry name" value="Actin-like ATPase domain"/>
    <property type="match status" value="1"/>
</dbReference>
<dbReference type="InterPro" id="IPR036010">
    <property type="entry name" value="2Fe-2S_ferredoxin-like_sf"/>
</dbReference>
<dbReference type="PROSITE" id="PS51085">
    <property type="entry name" value="2FE2S_FER_2"/>
    <property type="match status" value="1"/>
</dbReference>
<accession>I4CET6</accession>
<dbReference type="Pfam" id="PF17651">
    <property type="entry name" value="Raco_middle"/>
    <property type="match status" value="1"/>
</dbReference>
<dbReference type="EMBL" id="CP003360">
    <property type="protein sequence ID" value="AFM28077.1"/>
    <property type="molecule type" value="Genomic_DNA"/>
</dbReference>
<dbReference type="InterPro" id="IPR040506">
    <property type="entry name" value="RACo_linker"/>
</dbReference>
<dbReference type="KEGG" id="dti:Desti_5495"/>
<name>I4CET6_DESTA</name>
<dbReference type="PATRIC" id="fig|706587.4.peg.6189"/>
<dbReference type="Pfam" id="PF14574">
    <property type="entry name" value="RACo_C_ter"/>
    <property type="match status" value="1"/>
</dbReference>
<dbReference type="Proteomes" id="UP000006055">
    <property type="component" value="Chromosome"/>
</dbReference>
<feature type="domain" description="2Fe-2S ferredoxin-type" evidence="1">
    <location>
        <begin position="1"/>
        <end position="99"/>
    </location>
</feature>
<dbReference type="InterPro" id="IPR027980">
    <property type="entry name" value="RACo_C"/>
</dbReference>
<dbReference type="InterPro" id="IPR052911">
    <property type="entry name" value="Corrinoid_activation_enz"/>
</dbReference>
<dbReference type="eggNOG" id="COG0633">
    <property type="taxonomic scope" value="Bacteria"/>
</dbReference>
<dbReference type="Pfam" id="PF17650">
    <property type="entry name" value="RACo_linker"/>
    <property type="match status" value="1"/>
</dbReference>
<organism evidence="2 3">
    <name type="scientific">Desulfomonile tiedjei (strain ATCC 49306 / DSM 6799 / DCB-1)</name>
    <dbReference type="NCBI Taxonomy" id="706587"/>
    <lineage>
        <taxon>Bacteria</taxon>
        <taxon>Pseudomonadati</taxon>
        <taxon>Thermodesulfobacteriota</taxon>
        <taxon>Desulfomonilia</taxon>
        <taxon>Desulfomonilales</taxon>
        <taxon>Desulfomonilaceae</taxon>
        <taxon>Desulfomonile</taxon>
    </lineage>
</organism>
<dbReference type="eggNOG" id="COG3894">
    <property type="taxonomic scope" value="Bacteria"/>
</dbReference>
<protein>
    <submittedName>
        <fullName evidence="2">Putative metal-binding protein</fullName>
    </submittedName>
</protein>
<dbReference type="OrthoDB" id="9810588at2"/>
<dbReference type="RefSeq" id="WP_014813175.1">
    <property type="nucleotide sequence ID" value="NC_018025.1"/>
</dbReference>
<keyword evidence="3" id="KW-1185">Reference proteome</keyword>
<dbReference type="PANTHER" id="PTHR42895:SF1">
    <property type="entry name" value="IRON-SULFUR CLUSTER PROTEIN"/>
    <property type="match status" value="1"/>
</dbReference>
<gene>
    <name evidence="2" type="ordered locus">Desti_5495</name>
</gene>
<dbReference type="InterPro" id="IPR043129">
    <property type="entry name" value="ATPase_NBD"/>
</dbReference>
<reference evidence="3" key="1">
    <citation type="submission" date="2012-06" db="EMBL/GenBank/DDBJ databases">
        <title>Complete sequence of chromosome of Desulfomonile tiedjei DSM 6799.</title>
        <authorList>
            <person name="Lucas S."/>
            <person name="Copeland A."/>
            <person name="Lapidus A."/>
            <person name="Glavina del Rio T."/>
            <person name="Dalin E."/>
            <person name="Tice H."/>
            <person name="Bruce D."/>
            <person name="Goodwin L."/>
            <person name="Pitluck S."/>
            <person name="Peters L."/>
            <person name="Ovchinnikova G."/>
            <person name="Zeytun A."/>
            <person name="Lu M."/>
            <person name="Kyrpides N."/>
            <person name="Mavromatis K."/>
            <person name="Ivanova N."/>
            <person name="Brettin T."/>
            <person name="Detter J.C."/>
            <person name="Han C."/>
            <person name="Larimer F."/>
            <person name="Land M."/>
            <person name="Hauser L."/>
            <person name="Markowitz V."/>
            <person name="Cheng J.-F."/>
            <person name="Hugenholtz P."/>
            <person name="Woyke T."/>
            <person name="Wu D."/>
            <person name="Spring S."/>
            <person name="Schroeder M."/>
            <person name="Brambilla E."/>
            <person name="Klenk H.-P."/>
            <person name="Eisen J.A."/>
        </authorList>
    </citation>
    <scope>NUCLEOTIDE SEQUENCE [LARGE SCALE GENOMIC DNA]</scope>
    <source>
        <strain evidence="3">ATCC 49306 / DSM 6799 / DCB-1</strain>
    </source>
</reference>
<dbReference type="Pfam" id="PF00111">
    <property type="entry name" value="Fer2"/>
    <property type="match status" value="1"/>
</dbReference>
<dbReference type="GO" id="GO:0051536">
    <property type="term" value="F:iron-sulfur cluster binding"/>
    <property type="evidence" value="ECO:0007669"/>
    <property type="project" value="InterPro"/>
</dbReference>
<evidence type="ECO:0000313" key="2">
    <source>
        <dbReference type="EMBL" id="AFM28077.1"/>
    </source>
</evidence>
<sequence>MSVCVEFQPIGRRVDVQEHMTVLDAARLIVFQDQKIMTAPCGGRGQCGRCRIRLLEGTVNEPTESETKLLSADELNQGVRLACQTEVLGPVKIEIPPESLVGKQNLQLEGLDYEIEVEPASRRYVISTEAPAIHHPVSTWQQIVRELESEHNVENPTIDMELLRQEIPKEHGRQLTTVTLQDREIINRFDVFPAPRSLGLAVDLGTTKIAAFLVDLESGDTIGSEARMNPQIAYGEDLMSRLAYCRESASQSRQMQALVVDSLNKLLANLLSKTGAGIQQVEHAVIVGNSAMHHILVGLPVHALARSPYVPAATLPIEVKSRSLGLNLATGASVYFAPLIAGFVGGDHVAMIAASRIFECEGVTLGLDIGTNTEIVLAVEGRLTSCSCASGPAFEGAHIHHGMRAVEGAVSSTTWSEEEQKLHYRTIADAPALGLCGSGVIDAVASLAEARIVNHMGLFDRSRSEVRIDEKTGHPEYVIVPEEKSGTGHDITLTQKDIVAIQLAKAAISTGTRLLLSEAGLNKDDVDKIIIAGAFGSNINVESAVFLGLLPNVPLERFQNVGNAAGTGARLMLLSTRERQVAEKIAKTVGYLELAAHPKFSQTFAKALEFVGSHS</sequence>
<dbReference type="SUPFAM" id="SSF54292">
    <property type="entry name" value="2Fe-2S ferredoxin-like"/>
    <property type="match status" value="1"/>
</dbReference>
<dbReference type="HOGENOM" id="CLU_019091_0_0_7"/>
<dbReference type="Gene3D" id="3.30.420.480">
    <property type="entry name" value="Domain of unknown function (DUF4445)"/>
    <property type="match status" value="1"/>
</dbReference>
<dbReference type="CDD" id="cd00207">
    <property type="entry name" value="fer2"/>
    <property type="match status" value="1"/>
</dbReference>
<dbReference type="Gene3D" id="3.10.20.30">
    <property type="match status" value="1"/>
</dbReference>
<dbReference type="InterPro" id="IPR001041">
    <property type="entry name" value="2Fe-2S_ferredoxin-type"/>
</dbReference>
<dbReference type="AlphaFoldDB" id="I4CET6"/>
<dbReference type="InterPro" id="IPR012675">
    <property type="entry name" value="Beta-grasp_dom_sf"/>
</dbReference>
<proteinExistence type="predicted"/>
<dbReference type="PANTHER" id="PTHR42895">
    <property type="entry name" value="IRON-SULFUR CLUSTER-BINDING PROTEIN-RELATED"/>
    <property type="match status" value="1"/>
</dbReference>
<evidence type="ECO:0000259" key="1">
    <source>
        <dbReference type="PROSITE" id="PS51085"/>
    </source>
</evidence>
<dbReference type="InterPro" id="IPR042259">
    <property type="entry name" value="Raco-like_middle_sf"/>
</dbReference>
<dbReference type="STRING" id="706587.Desti_5495"/>
<dbReference type="InterPro" id="IPR041414">
    <property type="entry name" value="Raco-like_middle"/>
</dbReference>
<evidence type="ECO:0000313" key="3">
    <source>
        <dbReference type="Proteomes" id="UP000006055"/>
    </source>
</evidence>